<feature type="compositionally biased region" description="Low complexity" evidence="1">
    <location>
        <begin position="135"/>
        <end position="149"/>
    </location>
</feature>
<keyword evidence="3" id="KW-1185">Reference proteome</keyword>
<evidence type="ECO:0000313" key="2">
    <source>
        <dbReference type="EMBL" id="CAK9316701.1"/>
    </source>
</evidence>
<gene>
    <name evidence="2" type="ORF">CITCOLO1_LOCUS8568</name>
</gene>
<reference evidence="2 3" key="1">
    <citation type="submission" date="2024-03" db="EMBL/GenBank/DDBJ databases">
        <authorList>
            <person name="Gkanogiannis A."/>
            <person name="Becerra Lopez-Lavalle L."/>
        </authorList>
    </citation>
    <scope>NUCLEOTIDE SEQUENCE [LARGE SCALE GENOMIC DNA]</scope>
</reference>
<accession>A0ABP0YC58</accession>
<organism evidence="2 3">
    <name type="scientific">Citrullus colocynthis</name>
    <name type="common">colocynth</name>
    <dbReference type="NCBI Taxonomy" id="252529"/>
    <lineage>
        <taxon>Eukaryota</taxon>
        <taxon>Viridiplantae</taxon>
        <taxon>Streptophyta</taxon>
        <taxon>Embryophyta</taxon>
        <taxon>Tracheophyta</taxon>
        <taxon>Spermatophyta</taxon>
        <taxon>Magnoliopsida</taxon>
        <taxon>eudicotyledons</taxon>
        <taxon>Gunneridae</taxon>
        <taxon>Pentapetalae</taxon>
        <taxon>rosids</taxon>
        <taxon>fabids</taxon>
        <taxon>Cucurbitales</taxon>
        <taxon>Cucurbitaceae</taxon>
        <taxon>Benincaseae</taxon>
        <taxon>Citrullus</taxon>
    </lineage>
</organism>
<dbReference type="PANTHER" id="PTHR33781:SF4">
    <property type="entry name" value="PROTEIN PHYTOCHROME KINASE SUBSTRATE 1"/>
    <property type="match status" value="1"/>
</dbReference>
<dbReference type="InterPro" id="IPR039615">
    <property type="entry name" value="PKS"/>
</dbReference>
<protein>
    <submittedName>
        <fullName evidence="2">Uncharacterized protein</fullName>
    </submittedName>
</protein>
<dbReference type="Proteomes" id="UP001642487">
    <property type="component" value="Chromosome 3"/>
</dbReference>
<name>A0ABP0YC58_9ROSI</name>
<dbReference type="PANTHER" id="PTHR33781">
    <property type="entry name" value="PROTEIN PHYTOCHROME KINASE SUBSTRATE 1-RELATED"/>
    <property type="match status" value="1"/>
</dbReference>
<evidence type="ECO:0000256" key="1">
    <source>
        <dbReference type="SAM" id="MobiDB-lite"/>
    </source>
</evidence>
<sequence>MGRVSLPPPVCDTNLSHRLSFENNNNNNNNNHLREASFSSYLNHAEKEFVRKLAESTRDRSNSITTQEEDGDIEVFGAEKYFNGGIFETTLKPLKFRPKKQQHRMILHPKKPKTSTPSVRSESSWNSQNALLQTTTLTTTLNTNSNSSKPTKKKKSSQFAKGFLYKCYCCDKNSVESVNNHTKSKSKSKPKQTQSTKAGLNFTFQSSIPAEEAMKMQTQVEEEQGRKSIEVFGSSLMAGKPPNVDTLNLNHLERRLSMMSWNDIVPRVKDSSISNMSNLIYNDDVESDASSDLFEIESLTGNPNSFLTRQGSDSTDCVTPTTCYAPSEASIEWSVVTASAGDFSIVSDYDERRLSTTSPVRNITAAAAATYMIKSSYGSDVKEIQRRRSNLLMGCKNQKAVRVAGDKYGSTAEVHRRSESFGRLTRLETQRLATNSLPRQYSPKISTILYS</sequence>
<proteinExistence type="predicted"/>
<feature type="region of interest" description="Disordered" evidence="1">
    <location>
        <begin position="135"/>
        <end position="154"/>
    </location>
</feature>
<evidence type="ECO:0000313" key="3">
    <source>
        <dbReference type="Proteomes" id="UP001642487"/>
    </source>
</evidence>
<feature type="region of interest" description="Disordered" evidence="1">
    <location>
        <begin position="178"/>
        <end position="198"/>
    </location>
</feature>
<dbReference type="EMBL" id="OZ021737">
    <property type="protein sequence ID" value="CAK9316701.1"/>
    <property type="molecule type" value="Genomic_DNA"/>
</dbReference>